<proteinExistence type="predicted"/>
<dbReference type="RefSeq" id="WP_190261549.1">
    <property type="nucleotide sequence ID" value="NZ_CP053923.1"/>
</dbReference>
<organism evidence="1 2">
    <name type="scientific">Defluviicoccus vanus</name>
    <dbReference type="NCBI Taxonomy" id="111831"/>
    <lineage>
        <taxon>Bacteria</taxon>
        <taxon>Pseudomonadati</taxon>
        <taxon>Pseudomonadota</taxon>
        <taxon>Alphaproteobacteria</taxon>
        <taxon>Rhodospirillales</taxon>
        <taxon>Rhodospirillaceae</taxon>
        <taxon>Defluviicoccus</taxon>
    </lineage>
</organism>
<protein>
    <submittedName>
        <fullName evidence="1">Uncharacterized protein</fullName>
    </submittedName>
</protein>
<keyword evidence="2" id="KW-1185">Reference proteome</keyword>
<evidence type="ECO:0000313" key="1">
    <source>
        <dbReference type="EMBL" id="QNT68106.1"/>
    </source>
</evidence>
<dbReference type="KEGG" id="dvn:HQ394_00455"/>
<gene>
    <name evidence="1" type="ORF">HQ394_00455</name>
</gene>
<reference evidence="1 2" key="1">
    <citation type="submission" date="2020-05" db="EMBL/GenBank/DDBJ databases">
        <title>Complete closed genome sequence of Defluviicoccus vanus.</title>
        <authorList>
            <person name="Bessarab I."/>
            <person name="Arumugam K."/>
            <person name="Maszenan A.M."/>
            <person name="Seviour R.J."/>
            <person name="Williams R.B."/>
        </authorList>
    </citation>
    <scope>NUCLEOTIDE SEQUENCE [LARGE SCALE GENOMIC DNA]</scope>
    <source>
        <strain evidence="1 2">Ben 114</strain>
    </source>
</reference>
<dbReference type="EMBL" id="CP053923">
    <property type="protein sequence ID" value="QNT68106.1"/>
    <property type="molecule type" value="Genomic_DNA"/>
</dbReference>
<dbReference type="Proteomes" id="UP000516369">
    <property type="component" value="Chromosome"/>
</dbReference>
<dbReference type="AlphaFoldDB" id="A0A7H1MXC0"/>
<sequence>MAQAEAQDRWRRKNQLVKTQLNVMARRQTHHALDHIAAQFELRGKGEAVAFCSFVTRALLQRAEYDPEVARMVEDFATGYHRDREIYAA</sequence>
<evidence type="ECO:0000313" key="2">
    <source>
        <dbReference type="Proteomes" id="UP000516369"/>
    </source>
</evidence>
<name>A0A7H1MXC0_9PROT</name>
<accession>A0A7H1MXC0</accession>